<dbReference type="InterPro" id="IPR006076">
    <property type="entry name" value="FAD-dep_OxRdtase"/>
</dbReference>
<dbReference type="SUPFAM" id="SSF51905">
    <property type="entry name" value="FAD/NAD(P)-binding domain"/>
    <property type="match status" value="1"/>
</dbReference>
<keyword evidence="2" id="KW-0285">Flavoprotein</keyword>
<evidence type="ECO:0000256" key="8">
    <source>
        <dbReference type="ARBA" id="ARBA00041137"/>
    </source>
</evidence>
<dbReference type="InterPro" id="IPR036188">
    <property type="entry name" value="FAD/NAD-bd_sf"/>
</dbReference>
<proteinExistence type="inferred from homology"/>
<keyword evidence="3" id="KW-0274">FAD</keyword>
<evidence type="ECO:0000313" key="10">
    <source>
        <dbReference type="EMBL" id="CAE2335158.1"/>
    </source>
</evidence>
<evidence type="ECO:0000259" key="9">
    <source>
        <dbReference type="Pfam" id="PF01266"/>
    </source>
</evidence>
<comment type="catalytic activity">
    <reaction evidence="5">
        <text>(S)-2-hydroxyglutarate + A = 2-oxoglutarate + AH2</text>
        <dbReference type="Rhea" id="RHEA:21252"/>
        <dbReference type="ChEBI" id="CHEBI:13193"/>
        <dbReference type="ChEBI" id="CHEBI:16782"/>
        <dbReference type="ChEBI" id="CHEBI:16810"/>
        <dbReference type="ChEBI" id="CHEBI:17499"/>
        <dbReference type="EC" id="1.1.99.2"/>
    </reaction>
</comment>
<sequence length="443" mass="48583">MSSLARLVGSRLLRRSFSTSGKGTERSFDVTIVGGGIVGLATAREVLLRYPSLKVAVLEKEPVVGYHQTGHNSGVVHAGIYYKPGSLKAKLCVEGLNLSYKYFDEKGIPYRKCGKLIVALNEQELPGLESLMEKGRQNGVQDLRFIDSEEIRKIEPHCNGVRAILSPHTGIVDWGLVARNYAEDVSSHGGKILLNFEVAQVKSLQKDAEEGLELVSKTGEAIRTAKSIFCVGAYSDRLARMAGGKLDPMIVPFRGEYLELQESKHNLVNGLIYPVPDPSVPFLGVHFTPTMGSVATGQASQVLIGPNAVLAFSREGYRWRDVAVKDLMEALSFPGFWRVALKHWSFGMGEMFRSLVLSAQMKEINKYLPGIKMEDVRRGRAGVRAQALDMSGNLVDDFVFEENCPASQLHVRNSPSPGATSSLAIAKLIVDKAESRFQLTSRS</sequence>
<evidence type="ECO:0000256" key="3">
    <source>
        <dbReference type="ARBA" id="ARBA00022827"/>
    </source>
</evidence>
<dbReference type="PANTHER" id="PTHR43104">
    <property type="entry name" value="L-2-HYDROXYGLUTARATE DEHYDROGENASE, MITOCHONDRIAL"/>
    <property type="match status" value="1"/>
</dbReference>
<dbReference type="PANTHER" id="PTHR43104:SF2">
    <property type="entry name" value="L-2-HYDROXYGLUTARATE DEHYDROGENASE, MITOCHONDRIAL"/>
    <property type="match status" value="1"/>
</dbReference>
<dbReference type="EMBL" id="HBKN01045583">
    <property type="protein sequence ID" value="CAE2335158.1"/>
    <property type="molecule type" value="Transcribed_RNA"/>
</dbReference>
<dbReference type="NCBIfam" id="NF008726">
    <property type="entry name" value="PRK11728.1"/>
    <property type="match status" value="1"/>
</dbReference>
<dbReference type="GO" id="GO:0047545">
    <property type="term" value="F:(S)-2-hydroxyglutarate dehydrogenase activity"/>
    <property type="evidence" value="ECO:0007669"/>
    <property type="project" value="UniProtKB-EC"/>
</dbReference>
<evidence type="ECO:0000256" key="6">
    <source>
        <dbReference type="ARBA" id="ARBA00037941"/>
    </source>
</evidence>
<feature type="domain" description="FAD dependent oxidoreductase" evidence="9">
    <location>
        <begin position="29"/>
        <end position="431"/>
    </location>
</feature>
<evidence type="ECO:0000256" key="5">
    <source>
        <dbReference type="ARBA" id="ARBA00036066"/>
    </source>
</evidence>
<protein>
    <recommendedName>
        <fullName evidence="8">L-2-hydroxyglutarate dehydrogenase, mitochondrial</fullName>
        <ecNumber evidence="7">1.1.99.2</ecNumber>
    </recommendedName>
</protein>
<dbReference type="EC" id="1.1.99.2" evidence="7"/>
<dbReference type="Pfam" id="PF01266">
    <property type="entry name" value="DAO"/>
    <property type="match status" value="1"/>
</dbReference>
<comment type="cofactor">
    <cofactor evidence="1">
        <name>FAD</name>
        <dbReference type="ChEBI" id="CHEBI:57692"/>
    </cofactor>
</comment>
<dbReference type="Gene3D" id="3.30.9.10">
    <property type="entry name" value="D-Amino Acid Oxidase, subunit A, domain 2"/>
    <property type="match status" value="1"/>
</dbReference>
<organism evidence="10">
    <name type="scientific">Guillardia theta</name>
    <name type="common">Cryptophyte</name>
    <name type="synonym">Cryptomonas phi</name>
    <dbReference type="NCBI Taxonomy" id="55529"/>
    <lineage>
        <taxon>Eukaryota</taxon>
        <taxon>Cryptophyceae</taxon>
        <taxon>Pyrenomonadales</taxon>
        <taxon>Geminigeraceae</taxon>
        <taxon>Guillardia</taxon>
    </lineage>
</organism>
<dbReference type="Gene3D" id="3.50.50.60">
    <property type="entry name" value="FAD/NAD(P)-binding domain"/>
    <property type="match status" value="1"/>
</dbReference>
<keyword evidence="4" id="KW-0560">Oxidoreductase</keyword>
<reference evidence="10" key="1">
    <citation type="submission" date="2021-01" db="EMBL/GenBank/DDBJ databases">
        <authorList>
            <person name="Corre E."/>
            <person name="Pelletier E."/>
            <person name="Niang G."/>
            <person name="Scheremetjew M."/>
            <person name="Finn R."/>
            <person name="Kale V."/>
            <person name="Holt S."/>
            <person name="Cochrane G."/>
            <person name="Meng A."/>
            <person name="Brown T."/>
            <person name="Cohen L."/>
        </authorList>
    </citation>
    <scope>NUCLEOTIDE SEQUENCE</scope>
    <source>
        <strain evidence="10">CCMP 2712</strain>
    </source>
</reference>
<accession>A0A7S4PHB6</accession>
<evidence type="ECO:0000256" key="2">
    <source>
        <dbReference type="ARBA" id="ARBA00022630"/>
    </source>
</evidence>
<evidence type="ECO:0000256" key="1">
    <source>
        <dbReference type="ARBA" id="ARBA00001974"/>
    </source>
</evidence>
<name>A0A7S4PHB6_GUITH</name>
<evidence type="ECO:0000256" key="7">
    <source>
        <dbReference type="ARBA" id="ARBA00038878"/>
    </source>
</evidence>
<dbReference type="AlphaFoldDB" id="A0A7S4PHB6"/>
<gene>
    <name evidence="10" type="ORF">GTHE00462_LOCUS35671</name>
</gene>
<comment type="similarity">
    <text evidence="6">Belongs to the L2HGDH family.</text>
</comment>
<evidence type="ECO:0000256" key="4">
    <source>
        <dbReference type="ARBA" id="ARBA00023002"/>
    </source>
</evidence>